<feature type="transmembrane region" description="Helical" evidence="1">
    <location>
        <begin position="15"/>
        <end position="34"/>
    </location>
</feature>
<name>A0A9W5UPW9_9ACTN</name>
<keyword evidence="1" id="KW-0812">Transmembrane</keyword>
<evidence type="ECO:0000313" key="2">
    <source>
        <dbReference type="EMBL" id="GIJ31155.1"/>
    </source>
</evidence>
<evidence type="ECO:0000256" key="1">
    <source>
        <dbReference type="SAM" id="Phobius"/>
    </source>
</evidence>
<evidence type="ECO:0000313" key="3">
    <source>
        <dbReference type="Proteomes" id="UP000607311"/>
    </source>
</evidence>
<comment type="caution">
    <text evidence="2">The sequence shown here is derived from an EMBL/GenBank/DDBJ whole genome shotgun (WGS) entry which is preliminary data.</text>
</comment>
<dbReference type="AlphaFoldDB" id="A0A9W5UPW9"/>
<dbReference type="OrthoDB" id="4201757at2"/>
<dbReference type="Proteomes" id="UP000607311">
    <property type="component" value="Unassembled WGS sequence"/>
</dbReference>
<keyword evidence="1" id="KW-0472">Membrane</keyword>
<gene>
    <name evidence="2" type="ORF">Vse01_03030</name>
</gene>
<reference evidence="2" key="1">
    <citation type="submission" date="2021-01" db="EMBL/GenBank/DDBJ databases">
        <title>Whole genome shotgun sequence of Verrucosispora sediminis NBRC 107745.</title>
        <authorList>
            <person name="Komaki H."/>
            <person name="Tamura T."/>
        </authorList>
    </citation>
    <scope>NUCLEOTIDE SEQUENCE</scope>
    <source>
        <strain evidence="2">NBRC 107745</strain>
    </source>
</reference>
<sequence>MTGAWTAAASARRTALLVLSGFVIAGLNTGIGYAAAGTRAVAIGTGIVLSLAFVFAVRLLHRAAWLAFLSFLPALFVLVGSVQLAPDLALEQRGVRQEVTVVDAHADGSRHTFALSGATGPLAEPLVYQGSDPGYRIGERLSVLTDPDGELTLQDADRVDSGGKLIALLLGVSGWTLIALLAGWRGHVRRRTGREDTLVI</sequence>
<feature type="transmembrane region" description="Helical" evidence="1">
    <location>
        <begin position="165"/>
        <end position="184"/>
    </location>
</feature>
<dbReference type="EMBL" id="BOPD01000002">
    <property type="protein sequence ID" value="GIJ31155.1"/>
    <property type="molecule type" value="Genomic_DNA"/>
</dbReference>
<keyword evidence="1" id="KW-1133">Transmembrane helix</keyword>
<organism evidence="2 3">
    <name type="scientific">Micromonospora sediminimaris</name>
    <dbReference type="NCBI Taxonomy" id="547162"/>
    <lineage>
        <taxon>Bacteria</taxon>
        <taxon>Bacillati</taxon>
        <taxon>Actinomycetota</taxon>
        <taxon>Actinomycetes</taxon>
        <taxon>Micromonosporales</taxon>
        <taxon>Micromonosporaceae</taxon>
        <taxon>Micromonospora</taxon>
    </lineage>
</organism>
<keyword evidence="3" id="KW-1185">Reference proteome</keyword>
<feature type="transmembrane region" description="Helical" evidence="1">
    <location>
        <begin position="40"/>
        <end position="57"/>
    </location>
</feature>
<accession>A0A9W5UPW9</accession>
<proteinExistence type="predicted"/>
<protein>
    <submittedName>
        <fullName evidence="2">Uncharacterized protein</fullName>
    </submittedName>
</protein>
<feature type="transmembrane region" description="Helical" evidence="1">
    <location>
        <begin position="64"/>
        <end position="85"/>
    </location>
</feature>